<keyword evidence="4" id="KW-0560">Oxidoreductase</keyword>
<dbReference type="InterPro" id="IPR050416">
    <property type="entry name" value="FAD-linked_Oxidoreductase"/>
</dbReference>
<dbReference type="GO" id="GO:0016491">
    <property type="term" value="F:oxidoreductase activity"/>
    <property type="evidence" value="ECO:0007669"/>
    <property type="project" value="UniProtKB-KW"/>
</dbReference>
<dbReference type="InterPro" id="IPR036318">
    <property type="entry name" value="FAD-bd_PCMH-like_sf"/>
</dbReference>
<dbReference type="InterPro" id="IPR016167">
    <property type="entry name" value="FAD-bd_PCMH_sub1"/>
</dbReference>
<dbReference type="OrthoDB" id="415825at2759"/>
<proteinExistence type="inferred from homology"/>
<keyword evidence="3" id="KW-0274">FAD</keyword>
<dbReference type="PANTHER" id="PTHR42973:SF7">
    <property type="entry name" value="FAD-BINDING PCMH-TYPE DOMAIN-CONTAINING PROTEIN"/>
    <property type="match status" value="1"/>
</dbReference>
<evidence type="ECO:0000256" key="4">
    <source>
        <dbReference type="ARBA" id="ARBA00023002"/>
    </source>
</evidence>
<keyword evidence="7" id="KW-1185">Reference proteome</keyword>
<dbReference type="InterPro" id="IPR006094">
    <property type="entry name" value="Oxid_FAD_bind_N"/>
</dbReference>
<dbReference type="PROSITE" id="PS51387">
    <property type="entry name" value="FAD_PCMH"/>
    <property type="match status" value="1"/>
</dbReference>
<reference evidence="6" key="1">
    <citation type="submission" date="2019-07" db="EMBL/GenBank/DDBJ databases">
        <title>Hyphodiscus hymeniophilus genome sequencing and assembly.</title>
        <authorList>
            <person name="Kramer G."/>
            <person name="Nodwell J."/>
        </authorList>
    </citation>
    <scope>NUCLEOTIDE SEQUENCE</scope>
    <source>
        <strain evidence="6">ATCC 34498</strain>
    </source>
</reference>
<evidence type="ECO:0000256" key="2">
    <source>
        <dbReference type="ARBA" id="ARBA00022630"/>
    </source>
</evidence>
<dbReference type="EMBL" id="VNKQ01000002">
    <property type="protein sequence ID" value="KAG0652452.1"/>
    <property type="molecule type" value="Genomic_DNA"/>
</dbReference>
<dbReference type="Gene3D" id="3.40.462.20">
    <property type="match status" value="1"/>
</dbReference>
<comment type="caution">
    <text evidence="6">The sequence shown here is derived from an EMBL/GenBank/DDBJ whole genome shotgun (WGS) entry which is preliminary data.</text>
</comment>
<name>A0A9P7B0Q5_9HELO</name>
<evidence type="ECO:0000256" key="1">
    <source>
        <dbReference type="ARBA" id="ARBA00005466"/>
    </source>
</evidence>
<dbReference type="Gene3D" id="3.30.465.10">
    <property type="match status" value="1"/>
</dbReference>
<accession>A0A9P7B0Q5</accession>
<feature type="domain" description="FAD-binding PCMH-type" evidence="5">
    <location>
        <begin position="43"/>
        <end position="209"/>
    </location>
</feature>
<evidence type="ECO:0000313" key="7">
    <source>
        <dbReference type="Proteomes" id="UP000785200"/>
    </source>
</evidence>
<evidence type="ECO:0000259" key="5">
    <source>
        <dbReference type="PROSITE" id="PS51387"/>
    </source>
</evidence>
<dbReference type="InterPro" id="IPR016169">
    <property type="entry name" value="FAD-bd_PCMH_sub2"/>
</dbReference>
<protein>
    <submittedName>
        <fullName evidence="6">Gibberella pigment 3</fullName>
    </submittedName>
</protein>
<evidence type="ECO:0000256" key="3">
    <source>
        <dbReference type="ARBA" id="ARBA00022827"/>
    </source>
</evidence>
<comment type="similarity">
    <text evidence="1">Belongs to the oxygen-dependent FAD-linked oxidoreductase family.</text>
</comment>
<dbReference type="Proteomes" id="UP000785200">
    <property type="component" value="Unassembled WGS sequence"/>
</dbReference>
<dbReference type="Gene3D" id="3.30.43.10">
    <property type="entry name" value="Uridine Diphospho-n-acetylenolpyruvylglucosamine Reductase, domain 2"/>
    <property type="match status" value="1"/>
</dbReference>
<dbReference type="Pfam" id="PF01565">
    <property type="entry name" value="FAD_binding_4"/>
    <property type="match status" value="1"/>
</dbReference>
<dbReference type="InterPro" id="IPR016166">
    <property type="entry name" value="FAD-bd_PCMH"/>
</dbReference>
<dbReference type="PANTHER" id="PTHR42973">
    <property type="entry name" value="BINDING OXIDOREDUCTASE, PUTATIVE (AFU_ORTHOLOGUE AFUA_1G17690)-RELATED"/>
    <property type="match status" value="1"/>
</dbReference>
<gene>
    <name evidence="6" type="ORF">D0Z07_0042</name>
</gene>
<sequence>MGSSSDPRLTGLKAFLQGHPEIQYATPTSSNYEALRKTYILDNPAVPLAIVRPQNAEDVAALVTYAKANGLRIAVRSGGNSLFGKSMVNDALIVDMRDIAYVKLNESKTLATVGGGIIMGDLANELTKQGLATAMGTIPFVGFVGWSTYGGYGPFSPQYGLGCDNIVGAKVVNFQAEVIEADEEMLRGIRGAGGAFGPIVEMTVKVYQLKNILGGLIIFDSTDILATARKVSAGYQALQAEGLPSPLYVQQFALTAPFGKIFALAFFWGSDDHEQGQAWLTKVAALGDVIMNTVTPNTLAGFLEVMKTAVPPNAYGSIETMSIRGMTPEAIEIIARNIQRMPSTAGTSFSMHELRGSSAVPKADSIFASREPHMMLEIITTVADKTDLREAQEWAQSFLSGLREMDPENILPGTYISVTAPGSNSFENIFGVNYKPLLEMKRKWDPEGIYALAPPEVE</sequence>
<dbReference type="AlphaFoldDB" id="A0A9P7B0Q5"/>
<keyword evidence="2" id="KW-0285">Flavoprotein</keyword>
<organism evidence="6 7">
    <name type="scientific">Hyphodiscus hymeniophilus</name>
    <dbReference type="NCBI Taxonomy" id="353542"/>
    <lineage>
        <taxon>Eukaryota</taxon>
        <taxon>Fungi</taxon>
        <taxon>Dikarya</taxon>
        <taxon>Ascomycota</taxon>
        <taxon>Pezizomycotina</taxon>
        <taxon>Leotiomycetes</taxon>
        <taxon>Helotiales</taxon>
        <taxon>Hyphodiscaceae</taxon>
        <taxon>Hyphodiscus</taxon>
    </lineage>
</organism>
<evidence type="ECO:0000313" key="6">
    <source>
        <dbReference type="EMBL" id="KAG0652452.1"/>
    </source>
</evidence>
<dbReference type="SUPFAM" id="SSF56176">
    <property type="entry name" value="FAD-binding/transporter-associated domain-like"/>
    <property type="match status" value="1"/>
</dbReference>
<dbReference type="GO" id="GO:0071949">
    <property type="term" value="F:FAD binding"/>
    <property type="evidence" value="ECO:0007669"/>
    <property type="project" value="InterPro"/>
</dbReference>